<dbReference type="GO" id="GO:0016989">
    <property type="term" value="F:sigma factor antagonist activity"/>
    <property type="evidence" value="ECO:0007669"/>
    <property type="project" value="TreeGrafter"/>
</dbReference>
<evidence type="ECO:0000256" key="3">
    <source>
        <dbReference type="ARBA" id="ARBA00022989"/>
    </source>
</evidence>
<protein>
    <submittedName>
        <fullName evidence="6">Anti-sigma-K factor RskA</fullName>
    </submittedName>
</protein>
<dbReference type="Gene3D" id="1.10.10.1320">
    <property type="entry name" value="Anti-sigma factor, zinc-finger domain"/>
    <property type="match status" value="1"/>
</dbReference>
<keyword evidence="4 5" id="KW-0472">Membrane</keyword>
<dbReference type="EMBL" id="QGTJ01000007">
    <property type="protein sequence ID" value="PWV60659.1"/>
    <property type="molecule type" value="Genomic_DNA"/>
</dbReference>
<evidence type="ECO:0000256" key="5">
    <source>
        <dbReference type="SAM" id="Phobius"/>
    </source>
</evidence>
<gene>
    <name evidence="6" type="ORF">C7443_107234</name>
</gene>
<evidence type="ECO:0000256" key="4">
    <source>
        <dbReference type="ARBA" id="ARBA00023136"/>
    </source>
</evidence>
<dbReference type="GO" id="GO:0016020">
    <property type="term" value="C:membrane"/>
    <property type="evidence" value="ECO:0007669"/>
    <property type="project" value="UniProtKB-SubCell"/>
</dbReference>
<comment type="subcellular location">
    <subcellularLocation>
        <location evidence="1">Membrane</location>
        <topology evidence="1">Single-pass membrane protein</topology>
    </subcellularLocation>
</comment>
<keyword evidence="7" id="KW-1185">Reference proteome</keyword>
<name>A0A317MTI7_9GAMM</name>
<dbReference type="InterPro" id="IPR051474">
    <property type="entry name" value="Anti-sigma-K/W_factor"/>
</dbReference>
<dbReference type="Proteomes" id="UP000246569">
    <property type="component" value="Unassembled WGS sequence"/>
</dbReference>
<sequence>MNYRDPQLCELLAGQYVLGTLSARARRRFEGLLPGRPDLRRQVAAWEHRLPEVLGQAPAEEPPAAVWNSLNRRLFAEAATTPASAPRGLFERLGFWRGWAFTSSLLASVFALALLLGRETEIPGYVTTLASMKTRTPMWVVSASPEMDRLYVRALLPMDVPHENGCLLWIKPEGSDQYYLLGSIPEHDGADKMLKIDRKMRPMLKGELYVTVEPVAKGMPEKPAVAPSFAGNWVPIKI</sequence>
<reference evidence="6 7" key="1">
    <citation type="submission" date="2018-05" db="EMBL/GenBank/DDBJ databases">
        <title>Genomic Encyclopedia of Type Strains, Phase IV (KMG-IV): sequencing the most valuable type-strain genomes for metagenomic binning, comparative biology and taxonomic classification.</title>
        <authorList>
            <person name="Goeker M."/>
        </authorList>
    </citation>
    <scope>NUCLEOTIDE SEQUENCE [LARGE SCALE GENOMIC DNA]</scope>
    <source>
        <strain evidence="6 7">DSM 23606</strain>
    </source>
</reference>
<evidence type="ECO:0000256" key="2">
    <source>
        <dbReference type="ARBA" id="ARBA00022692"/>
    </source>
</evidence>
<dbReference type="RefSeq" id="WP_110019136.1">
    <property type="nucleotide sequence ID" value="NZ_QGTJ01000007.1"/>
</dbReference>
<dbReference type="PANTHER" id="PTHR37461">
    <property type="entry name" value="ANTI-SIGMA-K FACTOR RSKA"/>
    <property type="match status" value="1"/>
</dbReference>
<proteinExistence type="predicted"/>
<dbReference type="GO" id="GO:0006417">
    <property type="term" value="P:regulation of translation"/>
    <property type="evidence" value="ECO:0007669"/>
    <property type="project" value="TreeGrafter"/>
</dbReference>
<feature type="transmembrane region" description="Helical" evidence="5">
    <location>
        <begin position="96"/>
        <end position="116"/>
    </location>
</feature>
<evidence type="ECO:0000313" key="7">
    <source>
        <dbReference type="Proteomes" id="UP000246569"/>
    </source>
</evidence>
<organism evidence="6 7">
    <name type="scientific">Plasticicumulans acidivorans</name>
    <dbReference type="NCBI Taxonomy" id="886464"/>
    <lineage>
        <taxon>Bacteria</taxon>
        <taxon>Pseudomonadati</taxon>
        <taxon>Pseudomonadota</taxon>
        <taxon>Gammaproteobacteria</taxon>
        <taxon>Candidatus Competibacteraceae</taxon>
        <taxon>Plasticicumulans</taxon>
    </lineage>
</organism>
<dbReference type="AlphaFoldDB" id="A0A317MTI7"/>
<keyword evidence="2 5" id="KW-0812">Transmembrane</keyword>
<evidence type="ECO:0000256" key="1">
    <source>
        <dbReference type="ARBA" id="ARBA00004167"/>
    </source>
</evidence>
<dbReference type="OrthoDB" id="5298046at2"/>
<evidence type="ECO:0000313" key="6">
    <source>
        <dbReference type="EMBL" id="PWV60659.1"/>
    </source>
</evidence>
<keyword evidence="3 5" id="KW-1133">Transmembrane helix</keyword>
<dbReference type="InterPro" id="IPR041916">
    <property type="entry name" value="Anti_sigma_zinc_sf"/>
</dbReference>
<accession>A0A317MTI7</accession>
<comment type="caution">
    <text evidence="6">The sequence shown here is derived from an EMBL/GenBank/DDBJ whole genome shotgun (WGS) entry which is preliminary data.</text>
</comment>
<dbReference type="PANTHER" id="PTHR37461:SF1">
    <property type="entry name" value="ANTI-SIGMA-K FACTOR RSKA"/>
    <property type="match status" value="1"/>
</dbReference>